<dbReference type="SUPFAM" id="SSF75304">
    <property type="entry name" value="Amidase signature (AS) enzymes"/>
    <property type="match status" value="1"/>
</dbReference>
<dbReference type="PROSITE" id="PS00571">
    <property type="entry name" value="AMIDASES"/>
    <property type="match status" value="1"/>
</dbReference>
<gene>
    <name evidence="2" type="ORF">UFOPK3564_00072</name>
</gene>
<dbReference type="GO" id="GO:0003824">
    <property type="term" value="F:catalytic activity"/>
    <property type="evidence" value="ECO:0007669"/>
    <property type="project" value="InterPro"/>
</dbReference>
<accession>A0A6J7FE89</accession>
<feature type="domain" description="Amidase" evidence="1">
    <location>
        <begin position="27"/>
        <end position="450"/>
    </location>
</feature>
<dbReference type="NCBIfam" id="NF009119">
    <property type="entry name" value="PRK12470.1"/>
    <property type="match status" value="1"/>
</dbReference>
<dbReference type="Pfam" id="PF01425">
    <property type="entry name" value="Amidase"/>
    <property type="match status" value="1"/>
</dbReference>
<dbReference type="InterPro" id="IPR036928">
    <property type="entry name" value="AS_sf"/>
</dbReference>
<proteinExistence type="predicted"/>
<evidence type="ECO:0000259" key="1">
    <source>
        <dbReference type="Pfam" id="PF01425"/>
    </source>
</evidence>
<name>A0A6J7FE89_9ZZZZ</name>
<evidence type="ECO:0000313" key="2">
    <source>
        <dbReference type="EMBL" id="CAB4892128.1"/>
    </source>
</evidence>
<dbReference type="InterPro" id="IPR020556">
    <property type="entry name" value="Amidase_CS"/>
</dbReference>
<sequence>METDELLWAGADAQATALREGRVSAPDLLEAVLSRLERVQPHLNAFRIVFAETARAEARAAQDRLDAGETTPLLGVPVAVKDDQDVAGDVSPAGGRPQFGPVERDGRMVRRLRAAGAVVVGRTHVPERMQWPFTETLTYGATRNPWDLDRTPGGSSGGTAAAVAAGVVGVASGSDGGGSIRIPSSMCGLFGLKTTRGTIREDTDEEHWHGLSVSGPLGRTVADVAAMMDVVAEDGWASGGAVSADGGGTYREAADRDPRPLRIGLSWRAPVGPVPVERQRKAAILRTADRLRALGHEVVVRELPYGPLAFPQFLIRYLRGVADDVEPLPRKDWLEPRTRAARRLGRLVPDAALRWARAQEQDLHGRFAPYFAEFDVVLQPGMTDVPWKIGTFSRRGALATMLGVAQRMPHMPMWNVLGHPVAAVPIGLDAAGLPMGCQLVGPPNAERRLLSLAGQLERAHPWAQERPPAID</sequence>
<dbReference type="InterPro" id="IPR000120">
    <property type="entry name" value="Amidase"/>
</dbReference>
<dbReference type="Gene3D" id="3.90.1300.10">
    <property type="entry name" value="Amidase signature (AS) domain"/>
    <property type="match status" value="1"/>
</dbReference>
<dbReference type="EMBL" id="CAFBMK010000002">
    <property type="protein sequence ID" value="CAB4892128.1"/>
    <property type="molecule type" value="Genomic_DNA"/>
</dbReference>
<dbReference type="PANTHER" id="PTHR11895">
    <property type="entry name" value="TRANSAMIDASE"/>
    <property type="match status" value="1"/>
</dbReference>
<dbReference type="PANTHER" id="PTHR11895:SF7">
    <property type="entry name" value="GLUTAMYL-TRNA(GLN) AMIDOTRANSFERASE SUBUNIT A, MITOCHONDRIAL"/>
    <property type="match status" value="1"/>
</dbReference>
<dbReference type="InterPro" id="IPR023631">
    <property type="entry name" value="Amidase_dom"/>
</dbReference>
<organism evidence="2">
    <name type="scientific">freshwater metagenome</name>
    <dbReference type="NCBI Taxonomy" id="449393"/>
    <lineage>
        <taxon>unclassified sequences</taxon>
        <taxon>metagenomes</taxon>
        <taxon>ecological metagenomes</taxon>
    </lineage>
</organism>
<protein>
    <submittedName>
        <fullName evidence="2">Unannotated protein</fullName>
    </submittedName>
</protein>
<dbReference type="AlphaFoldDB" id="A0A6J7FE89"/>
<reference evidence="2" key="1">
    <citation type="submission" date="2020-05" db="EMBL/GenBank/DDBJ databases">
        <authorList>
            <person name="Chiriac C."/>
            <person name="Salcher M."/>
            <person name="Ghai R."/>
            <person name="Kavagutti S V."/>
        </authorList>
    </citation>
    <scope>NUCLEOTIDE SEQUENCE</scope>
</reference>